<gene>
    <name evidence="2" type="ORF">IPL58_15570</name>
</gene>
<evidence type="ECO:0000313" key="2">
    <source>
        <dbReference type="EMBL" id="MBK8525326.1"/>
    </source>
</evidence>
<reference evidence="2" key="1">
    <citation type="submission" date="2020-10" db="EMBL/GenBank/DDBJ databases">
        <title>Connecting structure to function with the recovery of over 1000 high-quality activated sludge metagenome-assembled genomes encoding full-length rRNA genes using long-read sequencing.</title>
        <authorList>
            <person name="Singleton C.M."/>
            <person name="Petriglieri F."/>
            <person name="Kristensen J.M."/>
            <person name="Kirkegaard R.H."/>
            <person name="Michaelsen T.Y."/>
            <person name="Andersen M.H."/>
            <person name="Karst S.M."/>
            <person name="Dueholm M.S."/>
            <person name="Nielsen P.H."/>
            <person name="Albertsen M."/>
        </authorList>
    </citation>
    <scope>NUCLEOTIDE SEQUENCE</scope>
    <source>
        <strain evidence="2">Hirt_18-Q3-R61-65_BATAC.395</strain>
    </source>
</reference>
<name>A0A9D7PR95_9PROT</name>
<dbReference type="InterPro" id="IPR025245">
    <property type="entry name" value="DUF4197"/>
</dbReference>
<accession>A0A9D7PR95</accession>
<dbReference type="Proteomes" id="UP000886689">
    <property type="component" value="Unassembled WGS sequence"/>
</dbReference>
<dbReference type="Pfam" id="PF13852">
    <property type="entry name" value="DUF4197"/>
    <property type="match status" value="1"/>
</dbReference>
<evidence type="ECO:0000313" key="3">
    <source>
        <dbReference type="Proteomes" id="UP000886689"/>
    </source>
</evidence>
<sequence>MRPLFLPLLFSLLLPLSAQAAEVSGAEASSGLKETLTRGAEIAVDQLGKPNGFMGDARVKIPLPDSVRKGEKLLRTLGAGKYADELVETMNRAAELAVVEAKPILINAVKNMSFEDARGILAGGDDAATQYFKRVTTTDLTSKFLPAVKEATAKVQLADKYNKYAGKAAKFGVLDEKDADLDQYVTRKTLDGLFLMVAEQEKSIRKDPISTGSALLKKIFGG</sequence>
<proteinExistence type="predicted"/>
<dbReference type="EMBL" id="JADJUC010000028">
    <property type="protein sequence ID" value="MBK8525326.1"/>
    <property type="molecule type" value="Genomic_DNA"/>
</dbReference>
<feature type="chain" id="PRO_5039051322" evidence="1">
    <location>
        <begin position="21"/>
        <end position="222"/>
    </location>
</feature>
<organism evidence="2 3">
    <name type="scientific">Candidatus Proximibacter danicus</name>
    <dbReference type="NCBI Taxonomy" id="2954365"/>
    <lineage>
        <taxon>Bacteria</taxon>
        <taxon>Pseudomonadati</taxon>
        <taxon>Pseudomonadota</taxon>
        <taxon>Betaproteobacteria</taxon>
        <taxon>Candidatus Proximibacter</taxon>
    </lineage>
</organism>
<feature type="signal peptide" evidence="1">
    <location>
        <begin position="1"/>
        <end position="20"/>
    </location>
</feature>
<protein>
    <submittedName>
        <fullName evidence="2">DUF4197 domain-containing protein</fullName>
    </submittedName>
</protein>
<evidence type="ECO:0000256" key="1">
    <source>
        <dbReference type="SAM" id="SignalP"/>
    </source>
</evidence>
<comment type="caution">
    <text evidence="2">The sequence shown here is derived from an EMBL/GenBank/DDBJ whole genome shotgun (WGS) entry which is preliminary data.</text>
</comment>
<keyword evidence="1" id="KW-0732">Signal</keyword>
<dbReference type="AlphaFoldDB" id="A0A9D7PR95"/>